<dbReference type="RefSeq" id="WP_302041231.1">
    <property type="nucleotide sequence ID" value="NZ_JAUKPO010000030.1"/>
</dbReference>
<dbReference type="Proteomes" id="UP001168528">
    <property type="component" value="Unassembled WGS sequence"/>
</dbReference>
<keyword evidence="2" id="KW-1185">Reference proteome</keyword>
<evidence type="ECO:0008006" key="3">
    <source>
        <dbReference type="Google" id="ProtNLM"/>
    </source>
</evidence>
<evidence type="ECO:0000313" key="1">
    <source>
        <dbReference type="EMBL" id="MDO1450430.1"/>
    </source>
</evidence>
<name>A0ABT8RI11_9BACT</name>
<dbReference type="EMBL" id="JAUKPO010000030">
    <property type="protein sequence ID" value="MDO1450430.1"/>
    <property type="molecule type" value="Genomic_DNA"/>
</dbReference>
<accession>A0ABT8RI11</accession>
<organism evidence="1 2">
    <name type="scientific">Rhodocytophaga aerolata</name>
    <dbReference type="NCBI Taxonomy" id="455078"/>
    <lineage>
        <taxon>Bacteria</taxon>
        <taxon>Pseudomonadati</taxon>
        <taxon>Bacteroidota</taxon>
        <taxon>Cytophagia</taxon>
        <taxon>Cytophagales</taxon>
        <taxon>Rhodocytophagaceae</taxon>
        <taxon>Rhodocytophaga</taxon>
    </lineage>
</organism>
<evidence type="ECO:0000313" key="2">
    <source>
        <dbReference type="Proteomes" id="UP001168528"/>
    </source>
</evidence>
<protein>
    <recommendedName>
        <fullName evidence="3">Transposase</fullName>
    </recommendedName>
</protein>
<comment type="caution">
    <text evidence="1">The sequence shown here is derived from an EMBL/GenBank/DDBJ whole genome shotgun (WGS) entry which is preliminary data.</text>
</comment>
<reference evidence="1" key="1">
    <citation type="submission" date="2023-07" db="EMBL/GenBank/DDBJ databases">
        <title>The genome sequence of Rhodocytophaga aerolata KACC 12507.</title>
        <authorList>
            <person name="Zhang X."/>
        </authorList>
    </citation>
    <scope>NUCLEOTIDE SEQUENCE</scope>
    <source>
        <strain evidence="1">KACC 12507</strain>
    </source>
</reference>
<gene>
    <name evidence="1" type="ORF">Q0590_29415</name>
</gene>
<proteinExistence type="predicted"/>
<sequence length="85" mass="10390">MKDFKGRKCSSRHFRRGKNLIPVLIPLEWKNDWQRLNRECRQSGTTDVPEDQYWKWREEQERSHSVVESIKSFTHSLTNRVKKLF</sequence>